<evidence type="ECO:0000313" key="4">
    <source>
        <dbReference type="EMBL" id="CAB4873684.1"/>
    </source>
</evidence>
<keyword evidence="2" id="KW-0378">Hydrolase</keyword>
<dbReference type="EMBL" id="CAFBLP010000019">
    <property type="protein sequence ID" value="CAB4873684.1"/>
    <property type="molecule type" value="Genomic_DNA"/>
</dbReference>
<dbReference type="PROSITE" id="PS00893">
    <property type="entry name" value="NUDIX_BOX"/>
    <property type="match status" value="1"/>
</dbReference>
<dbReference type="InterPro" id="IPR020084">
    <property type="entry name" value="NUDIX_hydrolase_CS"/>
</dbReference>
<dbReference type="SUPFAM" id="SSF55811">
    <property type="entry name" value="Nudix"/>
    <property type="match status" value="1"/>
</dbReference>
<feature type="domain" description="Nudix hydrolase" evidence="3">
    <location>
        <begin position="11"/>
        <end position="149"/>
    </location>
</feature>
<evidence type="ECO:0000259" key="3">
    <source>
        <dbReference type="PROSITE" id="PS51462"/>
    </source>
</evidence>
<dbReference type="InterPro" id="IPR000086">
    <property type="entry name" value="NUDIX_hydrolase_dom"/>
</dbReference>
<dbReference type="PANTHER" id="PTHR43046:SF14">
    <property type="entry name" value="MUTT_NUDIX FAMILY PROTEIN"/>
    <property type="match status" value="1"/>
</dbReference>
<dbReference type="Pfam" id="PF00293">
    <property type="entry name" value="NUDIX"/>
    <property type="match status" value="1"/>
</dbReference>
<dbReference type="PANTHER" id="PTHR43046">
    <property type="entry name" value="GDP-MANNOSE MANNOSYL HYDROLASE"/>
    <property type="match status" value="1"/>
</dbReference>
<dbReference type="Gene3D" id="3.90.79.10">
    <property type="entry name" value="Nucleoside Triphosphate Pyrophosphohydrolase"/>
    <property type="match status" value="1"/>
</dbReference>
<organism evidence="4">
    <name type="scientific">freshwater metagenome</name>
    <dbReference type="NCBI Taxonomy" id="449393"/>
    <lineage>
        <taxon>unclassified sequences</taxon>
        <taxon>metagenomes</taxon>
        <taxon>ecological metagenomes</taxon>
    </lineage>
</organism>
<accession>A0A6J7DYT5</accession>
<dbReference type="InterPro" id="IPR020476">
    <property type="entry name" value="Nudix_hydrolase"/>
</dbReference>
<dbReference type="InterPro" id="IPR015797">
    <property type="entry name" value="NUDIX_hydrolase-like_dom_sf"/>
</dbReference>
<name>A0A6J7DYT5_9ZZZZ</name>
<sequence>MTQPDDSPELRIREAVRGLVTDAEGRVLLVRFEFPAGTRWALPGGGLDVGETHHDALRRELAEELGLHDATIGAHLWNRLHIVAFLSGEFDGQREQIYEVDAPPGFEPEPVYTWEQLNAEFVFELRWWTLPELEHAWSREGLRTAPLQLPTLLRDYFTFGPPSTPIDVEP</sequence>
<evidence type="ECO:0000256" key="2">
    <source>
        <dbReference type="ARBA" id="ARBA00022801"/>
    </source>
</evidence>
<reference evidence="4" key="1">
    <citation type="submission" date="2020-05" db="EMBL/GenBank/DDBJ databases">
        <authorList>
            <person name="Chiriac C."/>
            <person name="Salcher M."/>
            <person name="Ghai R."/>
            <person name="Kavagutti S V."/>
        </authorList>
    </citation>
    <scope>NUCLEOTIDE SEQUENCE</scope>
</reference>
<dbReference type="AlphaFoldDB" id="A0A6J7DYT5"/>
<protein>
    <submittedName>
        <fullName evidence="4">Unannotated protein</fullName>
    </submittedName>
</protein>
<proteinExistence type="predicted"/>
<gene>
    <name evidence="4" type="ORF">UFOPK3376_00989</name>
</gene>
<dbReference type="PROSITE" id="PS51462">
    <property type="entry name" value="NUDIX"/>
    <property type="match status" value="1"/>
</dbReference>
<comment type="cofactor">
    <cofactor evidence="1">
        <name>Mg(2+)</name>
        <dbReference type="ChEBI" id="CHEBI:18420"/>
    </cofactor>
</comment>
<dbReference type="PRINTS" id="PR00502">
    <property type="entry name" value="NUDIXFAMILY"/>
</dbReference>
<dbReference type="GO" id="GO:0016787">
    <property type="term" value="F:hydrolase activity"/>
    <property type="evidence" value="ECO:0007669"/>
    <property type="project" value="UniProtKB-KW"/>
</dbReference>
<evidence type="ECO:0000256" key="1">
    <source>
        <dbReference type="ARBA" id="ARBA00001946"/>
    </source>
</evidence>